<sequence>WGGDRTAITVATKGGITRSAEGGGRDGSPAYLRRALETSLATLGTDSVDLYYWHRPDRSIRYAEAVETLAAFQQEGLIREIGISNANIEEIDVAREVLGDGGLAAVQNEFSPSFFHTSRRELEHCGEHGIAFVPWSPLGGTGGGAAAVGERFPQIARIAEAHDASPQQVVLAWEIGLGEHVIPIPGASRPESITDSARAMTLALSDEERAELDRIIA</sequence>
<dbReference type="CDD" id="cd19088">
    <property type="entry name" value="AKR_AKR13B1"/>
    <property type="match status" value="1"/>
</dbReference>
<dbReference type="AlphaFoldDB" id="A0A9D2TJJ5"/>
<organism evidence="3 4">
    <name type="scientific">Candidatus Brachybacterium intestinipullorum</name>
    <dbReference type="NCBI Taxonomy" id="2838512"/>
    <lineage>
        <taxon>Bacteria</taxon>
        <taxon>Bacillati</taxon>
        <taxon>Actinomycetota</taxon>
        <taxon>Actinomycetes</taxon>
        <taxon>Micrococcales</taxon>
        <taxon>Dermabacteraceae</taxon>
        <taxon>Brachybacterium</taxon>
    </lineage>
</organism>
<dbReference type="InterPro" id="IPR036812">
    <property type="entry name" value="NAD(P)_OxRdtase_dom_sf"/>
</dbReference>
<reference evidence="3" key="1">
    <citation type="journal article" date="2021" name="PeerJ">
        <title>Extensive microbial diversity within the chicken gut microbiome revealed by metagenomics and culture.</title>
        <authorList>
            <person name="Gilroy R."/>
            <person name="Ravi A."/>
            <person name="Getino M."/>
            <person name="Pursley I."/>
            <person name="Horton D.L."/>
            <person name="Alikhan N.F."/>
            <person name="Baker D."/>
            <person name="Gharbi K."/>
            <person name="Hall N."/>
            <person name="Watson M."/>
            <person name="Adriaenssens E.M."/>
            <person name="Foster-Nyarko E."/>
            <person name="Jarju S."/>
            <person name="Secka A."/>
            <person name="Antonio M."/>
            <person name="Oren A."/>
            <person name="Chaudhuri R.R."/>
            <person name="La Ragione R."/>
            <person name="Hildebrand F."/>
            <person name="Pallen M.J."/>
        </authorList>
    </citation>
    <scope>NUCLEOTIDE SEQUENCE</scope>
    <source>
        <strain evidence="3">CHK130-7132</strain>
    </source>
</reference>
<dbReference type="InterPro" id="IPR023210">
    <property type="entry name" value="NADP_OxRdtase_dom"/>
</dbReference>
<dbReference type="EMBL" id="DWWC01000342">
    <property type="protein sequence ID" value="HJC71128.1"/>
    <property type="molecule type" value="Genomic_DNA"/>
</dbReference>
<dbReference type="SUPFAM" id="SSF51430">
    <property type="entry name" value="NAD(P)-linked oxidoreductase"/>
    <property type="match status" value="1"/>
</dbReference>
<dbReference type="PANTHER" id="PTHR43625">
    <property type="entry name" value="AFLATOXIN B1 ALDEHYDE REDUCTASE"/>
    <property type="match status" value="1"/>
</dbReference>
<evidence type="ECO:0000313" key="3">
    <source>
        <dbReference type="EMBL" id="HJC71128.1"/>
    </source>
</evidence>
<dbReference type="GO" id="GO:0005737">
    <property type="term" value="C:cytoplasm"/>
    <property type="evidence" value="ECO:0007669"/>
    <property type="project" value="TreeGrafter"/>
</dbReference>
<reference evidence="3" key="2">
    <citation type="submission" date="2021-04" db="EMBL/GenBank/DDBJ databases">
        <authorList>
            <person name="Gilroy R."/>
        </authorList>
    </citation>
    <scope>NUCLEOTIDE SEQUENCE</scope>
    <source>
        <strain evidence="3">CHK130-7132</strain>
    </source>
</reference>
<dbReference type="Proteomes" id="UP000823854">
    <property type="component" value="Unassembled WGS sequence"/>
</dbReference>
<evidence type="ECO:0000259" key="2">
    <source>
        <dbReference type="Pfam" id="PF00248"/>
    </source>
</evidence>
<evidence type="ECO:0000313" key="4">
    <source>
        <dbReference type="Proteomes" id="UP000823854"/>
    </source>
</evidence>
<dbReference type="Pfam" id="PF00248">
    <property type="entry name" value="Aldo_ket_red"/>
    <property type="match status" value="1"/>
</dbReference>
<protein>
    <submittedName>
        <fullName evidence="3">Aldo/keto reductase</fullName>
    </submittedName>
</protein>
<dbReference type="GO" id="GO:0016491">
    <property type="term" value="F:oxidoreductase activity"/>
    <property type="evidence" value="ECO:0007669"/>
    <property type="project" value="UniProtKB-KW"/>
</dbReference>
<dbReference type="PANTHER" id="PTHR43625:SF40">
    <property type="entry name" value="ALDO-KETO REDUCTASE YAKC [NADP(+)]"/>
    <property type="match status" value="1"/>
</dbReference>
<dbReference type="InterPro" id="IPR020471">
    <property type="entry name" value="AKR"/>
</dbReference>
<name>A0A9D2TJJ5_9MICO</name>
<dbReference type="InterPro" id="IPR050791">
    <property type="entry name" value="Aldo-Keto_reductase"/>
</dbReference>
<feature type="domain" description="NADP-dependent oxidoreductase" evidence="2">
    <location>
        <begin position="4"/>
        <end position="216"/>
    </location>
</feature>
<gene>
    <name evidence="3" type="ORF">H9932_15825</name>
</gene>
<proteinExistence type="predicted"/>
<keyword evidence="1" id="KW-0560">Oxidoreductase</keyword>
<accession>A0A9D2TJJ5</accession>
<comment type="caution">
    <text evidence="3">The sequence shown here is derived from an EMBL/GenBank/DDBJ whole genome shotgun (WGS) entry which is preliminary data.</text>
</comment>
<evidence type="ECO:0000256" key="1">
    <source>
        <dbReference type="ARBA" id="ARBA00023002"/>
    </source>
</evidence>
<feature type="non-terminal residue" evidence="3">
    <location>
        <position position="1"/>
    </location>
</feature>
<dbReference type="PRINTS" id="PR00069">
    <property type="entry name" value="ALDKETRDTASE"/>
</dbReference>
<dbReference type="Gene3D" id="3.20.20.100">
    <property type="entry name" value="NADP-dependent oxidoreductase domain"/>
    <property type="match status" value="1"/>
</dbReference>